<protein>
    <submittedName>
        <fullName evidence="2">Uncharacterized protein</fullName>
    </submittedName>
</protein>
<evidence type="ECO:0000256" key="1">
    <source>
        <dbReference type="SAM" id="Phobius"/>
    </source>
</evidence>
<proteinExistence type="predicted"/>
<organism evidence="2 3">
    <name type="scientific">Carnobacterium maltaromaticum</name>
    <name type="common">Carnobacterium piscicola</name>
    <dbReference type="NCBI Taxonomy" id="2751"/>
    <lineage>
        <taxon>Bacteria</taxon>
        <taxon>Bacillati</taxon>
        <taxon>Bacillota</taxon>
        <taxon>Bacilli</taxon>
        <taxon>Lactobacillales</taxon>
        <taxon>Carnobacteriaceae</taxon>
        <taxon>Carnobacterium</taxon>
    </lineage>
</organism>
<dbReference type="EMBL" id="JAVBVO010000003">
    <property type="protein sequence ID" value="MDZ5758030.1"/>
    <property type="molecule type" value="Genomic_DNA"/>
</dbReference>
<dbReference type="RefSeq" id="WP_010053139.1">
    <property type="nucleotide sequence ID" value="NZ_BJOJ01000019.1"/>
</dbReference>
<sequence>MNGQFNLKTLEKSQQIIALFLLIISMFILISILIYTYLPSLFFFSSILNDYHYTAINKFTAGPISQLLIGSGFLLASLLLLTKHLIVPAKLASVLLFFVAISNKYRFHFTTWFIPKPLFFFLLLLVIFGLFYSHDKKRCGF</sequence>
<feature type="transmembrane region" description="Helical" evidence="1">
    <location>
        <begin position="89"/>
        <end position="107"/>
    </location>
</feature>
<name>A0AAW9JN45_CARML</name>
<reference evidence="2" key="1">
    <citation type="submission" date="2023-08" db="EMBL/GenBank/DDBJ databases">
        <title>Genomic characterization of piscicolin 126 produced by Carnobacterium maltaromaticum CM22 strain isolated from salmon (Salmo salar).</title>
        <authorList>
            <person name="Gonzalez-Gragera E."/>
            <person name="Garcia-Lopez J.D."/>
            <person name="Teso-Perez C."/>
            <person name="Gimenez-Hernandez I."/>
            <person name="Peralta-Sanchez J.M."/>
            <person name="Valdivia E."/>
            <person name="Montalban-Lopez M."/>
            <person name="Martin-Platero A.M."/>
            <person name="Banos A."/>
            <person name="Martinez-Bueno M."/>
        </authorList>
    </citation>
    <scope>NUCLEOTIDE SEQUENCE</scope>
    <source>
        <strain evidence="2">CM22</strain>
    </source>
</reference>
<feature type="transmembrane region" description="Helical" evidence="1">
    <location>
        <begin position="113"/>
        <end position="132"/>
    </location>
</feature>
<feature type="transmembrane region" description="Helical" evidence="1">
    <location>
        <begin position="16"/>
        <end position="44"/>
    </location>
</feature>
<dbReference type="Proteomes" id="UP001290462">
    <property type="component" value="Unassembled WGS sequence"/>
</dbReference>
<dbReference type="AlphaFoldDB" id="A0AAW9JN45"/>
<keyword evidence="1" id="KW-0472">Membrane</keyword>
<evidence type="ECO:0000313" key="2">
    <source>
        <dbReference type="EMBL" id="MDZ5758030.1"/>
    </source>
</evidence>
<evidence type="ECO:0000313" key="3">
    <source>
        <dbReference type="Proteomes" id="UP001290462"/>
    </source>
</evidence>
<feature type="transmembrane region" description="Helical" evidence="1">
    <location>
        <begin position="64"/>
        <end position="82"/>
    </location>
</feature>
<keyword evidence="1" id="KW-0812">Transmembrane</keyword>
<dbReference type="GeneID" id="83605916"/>
<comment type="caution">
    <text evidence="2">The sequence shown here is derived from an EMBL/GenBank/DDBJ whole genome shotgun (WGS) entry which is preliminary data.</text>
</comment>
<gene>
    <name evidence="2" type="ORF">RAK27_05105</name>
</gene>
<accession>A0AAW9JN45</accession>
<keyword evidence="1" id="KW-1133">Transmembrane helix</keyword>